<evidence type="ECO:0000313" key="3">
    <source>
        <dbReference type="Proteomes" id="UP000799772"/>
    </source>
</evidence>
<feature type="compositionally biased region" description="Pro residues" evidence="1">
    <location>
        <begin position="1"/>
        <end position="10"/>
    </location>
</feature>
<name>A0A9P4IBI8_9PEZI</name>
<sequence>MSPPPEPPVSFAPDTSAPNSSAPDFSTPDFDPVAWLQKGRNNLAAWRKTIEQNQRPQVHRQPQLVEDELSNMAKPMAKKSIAKRDPTLDKLLSSPVVKFTFPDLAPYPSPMQCRELAPYHAKRVQFTLHSMADDLYNHLKLSELWNKTLRDGHNDLLWFLHRVNLEKPTTPASAVRTTAKDMAFGSFFDEELPFPLTLKISPNTGRMRRRVTPLRFGDLTDFEDLYYMIWHKVLTVYQDLRVRYACGFISRESVIHHHGVTLREEKPFTVKELSWFLQAAWAELTDPQLIVALDSALGARYLQEDLVPGYDPQKHSLEDELRIRQAYSNRGQNLLKPLQYSPGLKDLSSASPVEIINQVYTKHKIIRDCEKVIEQSNKTEREVRKAGIKFLQQRTQARTAGPPQPAPDDPKSYPCECKRGCICKDLCTVEPNGGCLCRMWPEFYSAYELDEFAGEQLECETGTAVGESYLFGTPSNEFAQMQVAAIALSRHPVVGPELTRAASDVQDEMKKLEVEFAKVDLEKAAMTPAALTPRMEKLTMETPAMLMTPSLVASSQLGTPEPGSEPNTPSHQPRKRLAGSIRSRMNLVKRIKQT</sequence>
<evidence type="ECO:0000313" key="2">
    <source>
        <dbReference type="EMBL" id="KAF2095537.1"/>
    </source>
</evidence>
<keyword evidence="3" id="KW-1185">Reference proteome</keyword>
<evidence type="ECO:0000256" key="1">
    <source>
        <dbReference type="SAM" id="MobiDB-lite"/>
    </source>
</evidence>
<dbReference type="EMBL" id="ML978131">
    <property type="protein sequence ID" value="KAF2095537.1"/>
    <property type="molecule type" value="Genomic_DNA"/>
</dbReference>
<protein>
    <submittedName>
        <fullName evidence="2">Uncharacterized protein</fullName>
    </submittedName>
</protein>
<proteinExistence type="predicted"/>
<gene>
    <name evidence="2" type="ORF">NA57DRAFT_79258</name>
</gene>
<feature type="region of interest" description="Disordered" evidence="1">
    <location>
        <begin position="1"/>
        <end position="33"/>
    </location>
</feature>
<reference evidence="2" key="1">
    <citation type="journal article" date="2020" name="Stud. Mycol.">
        <title>101 Dothideomycetes genomes: a test case for predicting lifestyles and emergence of pathogens.</title>
        <authorList>
            <person name="Haridas S."/>
            <person name="Albert R."/>
            <person name="Binder M."/>
            <person name="Bloem J."/>
            <person name="Labutti K."/>
            <person name="Salamov A."/>
            <person name="Andreopoulos B."/>
            <person name="Baker S."/>
            <person name="Barry K."/>
            <person name="Bills G."/>
            <person name="Bluhm B."/>
            <person name="Cannon C."/>
            <person name="Castanera R."/>
            <person name="Culley D."/>
            <person name="Daum C."/>
            <person name="Ezra D."/>
            <person name="Gonzalez J."/>
            <person name="Henrissat B."/>
            <person name="Kuo A."/>
            <person name="Liang C."/>
            <person name="Lipzen A."/>
            <person name="Lutzoni F."/>
            <person name="Magnuson J."/>
            <person name="Mondo S."/>
            <person name="Nolan M."/>
            <person name="Ohm R."/>
            <person name="Pangilinan J."/>
            <person name="Park H.-J."/>
            <person name="Ramirez L."/>
            <person name="Alfaro M."/>
            <person name="Sun H."/>
            <person name="Tritt A."/>
            <person name="Yoshinaga Y."/>
            <person name="Zwiers L.-H."/>
            <person name="Turgeon B."/>
            <person name="Goodwin S."/>
            <person name="Spatafora J."/>
            <person name="Crous P."/>
            <person name="Grigoriev I."/>
        </authorList>
    </citation>
    <scope>NUCLEOTIDE SEQUENCE</scope>
    <source>
        <strain evidence="2">CBS 133067</strain>
    </source>
</reference>
<dbReference type="AlphaFoldDB" id="A0A9P4IBI8"/>
<dbReference type="Proteomes" id="UP000799772">
    <property type="component" value="Unassembled WGS sequence"/>
</dbReference>
<organism evidence="2 3">
    <name type="scientific">Rhizodiscina lignyota</name>
    <dbReference type="NCBI Taxonomy" id="1504668"/>
    <lineage>
        <taxon>Eukaryota</taxon>
        <taxon>Fungi</taxon>
        <taxon>Dikarya</taxon>
        <taxon>Ascomycota</taxon>
        <taxon>Pezizomycotina</taxon>
        <taxon>Dothideomycetes</taxon>
        <taxon>Pleosporomycetidae</taxon>
        <taxon>Aulographales</taxon>
        <taxon>Rhizodiscinaceae</taxon>
        <taxon>Rhizodiscina</taxon>
    </lineage>
</organism>
<feature type="region of interest" description="Disordered" evidence="1">
    <location>
        <begin position="552"/>
        <end position="594"/>
    </location>
</feature>
<accession>A0A9P4IBI8</accession>
<comment type="caution">
    <text evidence="2">The sequence shown here is derived from an EMBL/GenBank/DDBJ whole genome shotgun (WGS) entry which is preliminary data.</text>
</comment>